<accession>A0ABU4WJB3</accession>
<reference evidence="2 3" key="1">
    <citation type="submission" date="2022-03" db="EMBL/GenBank/DDBJ databases">
        <title>Novel taxa within the pig intestine.</title>
        <authorList>
            <person name="Wylensek D."/>
            <person name="Bishof K."/>
            <person name="Afrizal A."/>
            <person name="Clavel T."/>
        </authorList>
    </citation>
    <scope>NUCLEOTIDE SEQUENCE [LARGE SCALE GENOMIC DNA]</scope>
    <source>
        <strain evidence="2 3">Cla-KB-P134</strain>
    </source>
</reference>
<feature type="transmembrane region" description="Helical" evidence="1">
    <location>
        <begin position="172"/>
        <end position="191"/>
    </location>
</feature>
<dbReference type="PANTHER" id="PTHR41309">
    <property type="entry name" value="MEMBRANE PROTEIN-RELATED"/>
    <property type="match status" value="1"/>
</dbReference>
<keyword evidence="1" id="KW-0812">Transmembrane</keyword>
<keyword evidence="1" id="KW-1133">Transmembrane helix</keyword>
<evidence type="ECO:0000313" key="2">
    <source>
        <dbReference type="EMBL" id="MDX8416647.1"/>
    </source>
</evidence>
<feature type="transmembrane region" description="Helical" evidence="1">
    <location>
        <begin position="114"/>
        <end position="132"/>
    </location>
</feature>
<sequence length="201" mass="23382">MKGLWIKDLQYIYLQKYYFIMVVLLSIGSLWSDDPDFILTFFPAILSFFTQSSISYDELDHGYTFLFTLPISRKDYVIEKYRFMLVFLWGGCLLIDLLMILLGKVPNTTDTYGHMIMIACAMVMVQSILIPIRLKFGMEKSRIVMFLIFGGFFLLIAKLTKVFASMHLSNTLWLGIFLFLSVIGYGISRCLSIRIMNKKEF</sequence>
<keyword evidence="3" id="KW-1185">Reference proteome</keyword>
<dbReference type="InterPro" id="IPR025699">
    <property type="entry name" value="ABC2_memb-like"/>
</dbReference>
<feature type="transmembrane region" description="Helical" evidence="1">
    <location>
        <begin position="144"/>
        <end position="166"/>
    </location>
</feature>
<feature type="transmembrane region" description="Helical" evidence="1">
    <location>
        <begin position="12"/>
        <end position="31"/>
    </location>
</feature>
<protein>
    <submittedName>
        <fullName evidence="2">ABC-2 transporter permease</fullName>
    </submittedName>
</protein>
<name>A0ABU4WJB3_9FIRM</name>
<dbReference type="Proteomes" id="UP001285244">
    <property type="component" value="Unassembled WGS sequence"/>
</dbReference>
<keyword evidence="1" id="KW-0472">Membrane</keyword>
<dbReference type="Pfam" id="PF13346">
    <property type="entry name" value="ABC2_membrane_5"/>
    <property type="match status" value="1"/>
</dbReference>
<evidence type="ECO:0000313" key="3">
    <source>
        <dbReference type="Proteomes" id="UP001285244"/>
    </source>
</evidence>
<dbReference type="RefSeq" id="WP_320324981.1">
    <property type="nucleotide sequence ID" value="NZ_JALBUS010000002.1"/>
</dbReference>
<dbReference type="EMBL" id="JALBUS010000002">
    <property type="protein sequence ID" value="MDX8416647.1"/>
    <property type="molecule type" value="Genomic_DNA"/>
</dbReference>
<proteinExistence type="predicted"/>
<comment type="caution">
    <text evidence="2">The sequence shown here is derived from an EMBL/GenBank/DDBJ whole genome shotgun (WGS) entry which is preliminary data.</text>
</comment>
<evidence type="ECO:0000256" key="1">
    <source>
        <dbReference type="SAM" id="Phobius"/>
    </source>
</evidence>
<dbReference type="PANTHER" id="PTHR41309:SF2">
    <property type="entry name" value="MEMBRANE PROTEIN"/>
    <property type="match status" value="1"/>
</dbReference>
<organism evidence="2 3">
    <name type="scientific">Absicoccus intestinalis</name>
    <dbReference type="NCBI Taxonomy" id="2926319"/>
    <lineage>
        <taxon>Bacteria</taxon>
        <taxon>Bacillati</taxon>
        <taxon>Bacillota</taxon>
        <taxon>Erysipelotrichia</taxon>
        <taxon>Erysipelotrichales</taxon>
        <taxon>Erysipelotrichaceae</taxon>
        <taxon>Absicoccus</taxon>
    </lineage>
</organism>
<feature type="transmembrane region" description="Helical" evidence="1">
    <location>
        <begin position="83"/>
        <end position="102"/>
    </location>
</feature>
<gene>
    <name evidence="2" type="ORF">MOZ64_02160</name>
</gene>
<feature type="transmembrane region" description="Helical" evidence="1">
    <location>
        <begin position="37"/>
        <end position="56"/>
    </location>
</feature>